<name>A0A1I1ZXF4_9BACT</name>
<reference evidence="3" key="1">
    <citation type="submission" date="2016-10" db="EMBL/GenBank/DDBJ databases">
        <authorList>
            <person name="Varghese N."/>
            <person name="Submissions S."/>
        </authorList>
    </citation>
    <scope>NUCLEOTIDE SEQUENCE [LARGE SCALE GENOMIC DNA]</scope>
    <source>
        <strain evidence="3">ATCC 25963</strain>
    </source>
</reference>
<protein>
    <submittedName>
        <fullName evidence="2">Uncharacterized protein</fullName>
    </submittedName>
</protein>
<proteinExistence type="predicted"/>
<dbReference type="EMBL" id="FOMX01000012">
    <property type="protein sequence ID" value="SFE35200.1"/>
    <property type="molecule type" value="Genomic_DNA"/>
</dbReference>
<organism evidence="2 3">
    <name type="scientific">Nannocystis exedens</name>
    <dbReference type="NCBI Taxonomy" id="54"/>
    <lineage>
        <taxon>Bacteria</taxon>
        <taxon>Pseudomonadati</taxon>
        <taxon>Myxococcota</taxon>
        <taxon>Polyangia</taxon>
        <taxon>Nannocystales</taxon>
        <taxon>Nannocystaceae</taxon>
        <taxon>Nannocystis</taxon>
    </lineage>
</organism>
<feature type="region of interest" description="Disordered" evidence="1">
    <location>
        <begin position="126"/>
        <end position="159"/>
    </location>
</feature>
<dbReference type="PROSITE" id="PS51257">
    <property type="entry name" value="PROKAR_LIPOPROTEIN"/>
    <property type="match status" value="1"/>
</dbReference>
<sequence length="159" mass="15991">MARRPRSTSRNFGSAAGATLVASVLACGSEGPCGSAIGLCAGEGRWRIVATPVDDAVLLDVDGDGVEESAVLSREARKLTLGYGSGAHDPRRSALYLEGEPVGLAALPREVAVALAEPSRVAIFGSTPTVASSGGGTSPSAPSRRRSAGPTSTATARRS</sequence>
<evidence type="ECO:0000256" key="1">
    <source>
        <dbReference type="SAM" id="MobiDB-lite"/>
    </source>
</evidence>
<accession>A0A1I1ZXF4</accession>
<keyword evidence="3" id="KW-1185">Reference proteome</keyword>
<dbReference type="AlphaFoldDB" id="A0A1I1ZXF4"/>
<dbReference type="Proteomes" id="UP000199400">
    <property type="component" value="Unassembled WGS sequence"/>
</dbReference>
<dbReference type="STRING" id="54.SAMN02745121_03964"/>
<evidence type="ECO:0000313" key="3">
    <source>
        <dbReference type="Proteomes" id="UP000199400"/>
    </source>
</evidence>
<evidence type="ECO:0000313" key="2">
    <source>
        <dbReference type="EMBL" id="SFE35200.1"/>
    </source>
</evidence>
<gene>
    <name evidence="2" type="ORF">SAMN02745121_03964</name>
</gene>